<evidence type="ECO:0000313" key="3">
    <source>
        <dbReference type="Proteomes" id="UP000596742"/>
    </source>
</evidence>
<keyword evidence="1" id="KW-1133">Transmembrane helix</keyword>
<reference evidence="2" key="1">
    <citation type="submission" date="2018-11" db="EMBL/GenBank/DDBJ databases">
        <authorList>
            <person name="Alioto T."/>
            <person name="Alioto T."/>
        </authorList>
    </citation>
    <scope>NUCLEOTIDE SEQUENCE</scope>
</reference>
<dbReference type="AlphaFoldDB" id="A0A8B6C908"/>
<feature type="transmembrane region" description="Helical" evidence="1">
    <location>
        <begin position="104"/>
        <end position="125"/>
    </location>
</feature>
<name>A0A8B6C908_MYTGA</name>
<evidence type="ECO:0000313" key="2">
    <source>
        <dbReference type="EMBL" id="VDI01904.1"/>
    </source>
</evidence>
<keyword evidence="3" id="KW-1185">Reference proteome</keyword>
<evidence type="ECO:0000256" key="1">
    <source>
        <dbReference type="SAM" id="Phobius"/>
    </source>
</evidence>
<comment type="caution">
    <text evidence="2">The sequence shown here is derived from an EMBL/GenBank/DDBJ whole genome shotgun (WGS) entry which is preliminary data.</text>
</comment>
<dbReference type="Proteomes" id="UP000596742">
    <property type="component" value="Unassembled WGS sequence"/>
</dbReference>
<gene>
    <name evidence="2" type="ORF">MGAL_10B068392</name>
</gene>
<keyword evidence="1" id="KW-0472">Membrane</keyword>
<organism evidence="2 3">
    <name type="scientific">Mytilus galloprovincialis</name>
    <name type="common">Mediterranean mussel</name>
    <dbReference type="NCBI Taxonomy" id="29158"/>
    <lineage>
        <taxon>Eukaryota</taxon>
        <taxon>Metazoa</taxon>
        <taxon>Spiralia</taxon>
        <taxon>Lophotrochozoa</taxon>
        <taxon>Mollusca</taxon>
        <taxon>Bivalvia</taxon>
        <taxon>Autobranchia</taxon>
        <taxon>Pteriomorphia</taxon>
        <taxon>Mytilida</taxon>
        <taxon>Mytiloidea</taxon>
        <taxon>Mytilidae</taxon>
        <taxon>Mytilinae</taxon>
        <taxon>Mytilus</taxon>
    </lineage>
</organism>
<keyword evidence="1" id="KW-0812">Transmembrane</keyword>
<accession>A0A8B6C908</accession>
<proteinExistence type="predicted"/>
<protein>
    <submittedName>
        <fullName evidence="2">Uncharacterized protein</fullName>
    </submittedName>
</protein>
<dbReference type="EMBL" id="UYJE01001401">
    <property type="protein sequence ID" value="VDI01904.1"/>
    <property type="molecule type" value="Genomic_DNA"/>
</dbReference>
<sequence length="144" mass="14858">MTIFQEKGITNTSAFVMMKCLASSTNCSTCKGCSAYSCSHVLFLNQELTSGNIALDTLYGLQIIVGVIGTNETYATSVFPSSTVMFTSKTTTLQTSAGLSAGEVVGIALGSVAVVGIGVGAAVAFKAFTRIKGLSLSITISYLK</sequence>